<organism evidence="6 7">
    <name type="scientific">Microbulbifer epialgicus</name>
    <dbReference type="NCBI Taxonomy" id="393907"/>
    <lineage>
        <taxon>Bacteria</taxon>
        <taxon>Pseudomonadati</taxon>
        <taxon>Pseudomonadota</taxon>
        <taxon>Gammaproteobacteria</taxon>
        <taxon>Cellvibrionales</taxon>
        <taxon>Microbulbiferaceae</taxon>
        <taxon>Microbulbifer</taxon>
    </lineage>
</organism>
<keyword evidence="2 5" id="KW-0812">Transmembrane</keyword>
<feature type="transmembrane region" description="Helical" evidence="5">
    <location>
        <begin position="57"/>
        <end position="76"/>
    </location>
</feature>
<evidence type="ECO:0000256" key="4">
    <source>
        <dbReference type="ARBA" id="ARBA00023136"/>
    </source>
</evidence>
<evidence type="ECO:0000256" key="2">
    <source>
        <dbReference type="ARBA" id="ARBA00022692"/>
    </source>
</evidence>
<proteinExistence type="predicted"/>
<evidence type="ECO:0000256" key="1">
    <source>
        <dbReference type="ARBA" id="ARBA00004141"/>
    </source>
</evidence>
<protein>
    <submittedName>
        <fullName evidence="6">DUF4870 domain-containing protein</fullName>
    </submittedName>
</protein>
<name>A0ABV4NW28_9GAMM</name>
<keyword evidence="3 5" id="KW-1133">Transmembrane helix</keyword>
<dbReference type="EMBL" id="JBGMEK010000006">
    <property type="protein sequence ID" value="MFA0810245.1"/>
    <property type="molecule type" value="Genomic_DNA"/>
</dbReference>
<feature type="transmembrane region" description="Helical" evidence="5">
    <location>
        <begin position="20"/>
        <end position="41"/>
    </location>
</feature>
<keyword evidence="7" id="KW-1185">Reference proteome</keyword>
<evidence type="ECO:0000313" key="6">
    <source>
        <dbReference type="EMBL" id="MFA0810245.1"/>
    </source>
</evidence>
<evidence type="ECO:0000313" key="7">
    <source>
        <dbReference type="Proteomes" id="UP001569428"/>
    </source>
</evidence>
<feature type="transmembrane region" description="Helical" evidence="5">
    <location>
        <begin position="82"/>
        <end position="100"/>
    </location>
</feature>
<comment type="caution">
    <text evidence="6">The sequence shown here is derived from an EMBL/GenBank/DDBJ whole genome shotgun (WGS) entry which is preliminary data.</text>
</comment>
<dbReference type="Pfam" id="PF09685">
    <property type="entry name" value="MamF_MmsF"/>
    <property type="match status" value="1"/>
</dbReference>
<dbReference type="InterPro" id="IPR019109">
    <property type="entry name" value="MamF_MmsF"/>
</dbReference>
<dbReference type="Proteomes" id="UP001569428">
    <property type="component" value="Unassembled WGS sequence"/>
</dbReference>
<evidence type="ECO:0000256" key="5">
    <source>
        <dbReference type="SAM" id="Phobius"/>
    </source>
</evidence>
<sequence>MENYKPWGLEIKTFLMLLHLSQLAWIVIPGAGFVLPIIMWATTRDHSVEVDRHGKMIFNWMLSLLIYSISCTILIVVGVGVIGLLMLALINFIFIIIGAIRASEGTFWRYPLSIRFFQ</sequence>
<gene>
    <name evidence="6" type="ORF">ACCI49_04870</name>
</gene>
<reference evidence="6 7" key="1">
    <citation type="submission" date="2024-08" db="EMBL/GenBank/DDBJ databases">
        <authorList>
            <person name="Ishaq N."/>
        </authorList>
    </citation>
    <scope>NUCLEOTIDE SEQUENCE [LARGE SCALE GENOMIC DNA]</scope>
    <source>
        <strain evidence="6 7">DSM 18651</strain>
    </source>
</reference>
<dbReference type="RefSeq" id="WP_371837852.1">
    <property type="nucleotide sequence ID" value="NZ_JBGMEK010000006.1"/>
</dbReference>
<comment type="subcellular location">
    <subcellularLocation>
        <location evidence="1">Membrane</location>
        <topology evidence="1">Multi-pass membrane protein</topology>
    </subcellularLocation>
</comment>
<accession>A0ABV4NW28</accession>
<evidence type="ECO:0000256" key="3">
    <source>
        <dbReference type="ARBA" id="ARBA00022989"/>
    </source>
</evidence>
<keyword evidence="4 5" id="KW-0472">Membrane</keyword>